<evidence type="ECO:0000259" key="8">
    <source>
        <dbReference type="PROSITE" id="PS50801"/>
    </source>
</evidence>
<organism evidence="9 10">
    <name type="scientific">Phaseolus vulgaris</name>
    <name type="common">Kidney bean</name>
    <name type="synonym">French bean</name>
    <dbReference type="NCBI Taxonomy" id="3885"/>
    <lineage>
        <taxon>Eukaryota</taxon>
        <taxon>Viridiplantae</taxon>
        <taxon>Streptophyta</taxon>
        <taxon>Embryophyta</taxon>
        <taxon>Tracheophyta</taxon>
        <taxon>Spermatophyta</taxon>
        <taxon>Magnoliopsida</taxon>
        <taxon>eudicotyledons</taxon>
        <taxon>Gunneridae</taxon>
        <taxon>Pentapetalae</taxon>
        <taxon>rosids</taxon>
        <taxon>fabids</taxon>
        <taxon>Fabales</taxon>
        <taxon>Fabaceae</taxon>
        <taxon>Papilionoideae</taxon>
        <taxon>50 kb inversion clade</taxon>
        <taxon>NPAAA clade</taxon>
        <taxon>indigoferoid/millettioid clade</taxon>
        <taxon>Phaseoleae</taxon>
        <taxon>Phaseolus</taxon>
    </lineage>
</organism>
<evidence type="ECO:0000313" key="10">
    <source>
        <dbReference type="Proteomes" id="UP000000226"/>
    </source>
</evidence>
<gene>
    <name evidence="9" type="ORF">PHAVU_006G207800g</name>
</gene>
<dbReference type="PANTHER" id="PTHR11814">
    <property type="entry name" value="SULFATE TRANSPORTER"/>
    <property type="match status" value="1"/>
</dbReference>
<dbReference type="SUPFAM" id="SSF52091">
    <property type="entry name" value="SpoIIaa-like"/>
    <property type="match status" value="1"/>
</dbReference>
<dbReference type="eggNOG" id="KOG0236">
    <property type="taxonomic scope" value="Eukaryota"/>
</dbReference>
<evidence type="ECO:0000256" key="3">
    <source>
        <dbReference type="ARBA" id="ARBA00022448"/>
    </source>
</evidence>
<dbReference type="GO" id="GO:0055085">
    <property type="term" value="P:transmembrane transport"/>
    <property type="evidence" value="ECO:0007669"/>
    <property type="project" value="InterPro"/>
</dbReference>
<keyword evidence="6 7" id="KW-0472">Membrane</keyword>
<dbReference type="GO" id="GO:0016020">
    <property type="term" value="C:membrane"/>
    <property type="evidence" value="ECO:0007669"/>
    <property type="project" value="UniProtKB-SubCell"/>
</dbReference>
<dbReference type="FunFam" id="3.30.750.24:FF:000002">
    <property type="entry name" value="Sulfate transporter 31"/>
    <property type="match status" value="1"/>
</dbReference>
<feature type="transmembrane region" description="Helical" evidence="7">
    <location>
        <begin position="285"/>
        <end position="306"/>
    </location>
</feature>
<reference evidence="10" key="1">
    <citation type="journal article" date="2014" name="Nat. Genet.">
        <title>A reference genome for common bean and genome-wide analysis of dual domestications.</title>
        <authorList>
            <person name="Schmutz J."/>
            <person name="McClean P.E."/>
            <person name="Mamidi S."/>
            <person name="Wu G.A."/>
            <person name="Cannon S.B."/>
            <person name="Grimwood J."/>
            <person name="Jenkins J."/>
            <person name="Shu S."/>
            <person name="Song Q."/>
            <person name="Chavarro C."/>
            <person name="Torres-Torres M."/>
            <person name="Geffroy V."/>
            <person name="Moghaddam S.M."/>
            <person name="Gao D."/>
            <person name="Abernathy B."/>
            <person name="Barry K."/>
            <person name="Blair M."/>
            <person name="Brick M.A."/>
            <person name="Chovatia M."/>
            <person name="Gepts P."/>
            <person name="Goodstein D.M."/>
            <person name="Gonzales M."/>
            <person name="Hellsten U."/>
            <person name="Hyten D.L."/>
            <person name="Jia G."/>
            <person name="Kelly J.D."/>
            <person name="Kudrna D."/>
            <person name="Lee R."/>
            <person name="Richard M.M."/>
            <person name="Miklas P.N."/>
            <person name="Osorno J.M."/>
            <person name="Rodrigues J."/>
            <person name="Thareau V."/>
            <person name="Urrea C.A."/>
            <person name="Wang M."/>
            <person name="Yu Y."/>
            <person name="Zhang M."/>
            <person name="Wing R.A."/>
            <person name="Cregan P.B."/>
            <person name="Rokhsar D.S."/>
            <person name="Jackson S.A."/>
        </authorList>
    </citation>
    <scope>NUCLEOTIDE SEQUENCE [LARGE SCALE GENOMIC DNA]</scope>
    <source>
        <strain evidence="10">cv. G19833</strain>
    </source>
</reference>
<dbReference type="STRING" id="3885.V7BTR3"/>
<evidence type="ECO:0000256" key="7">
    <source>
        <dbReference type="SAM" id="Phobius"/>
    </source>
</evidence>
<dbReference type="EMBL" id="CM002293">
    <property type="protein sequence ID" value="ESW20423.1"/>
    <property type="molecule type" value="Genomic_DNA"/>
</dbReference>
<feature type="transmembrane region" description="Helical" evidence="7">
    <location>
        <begin position="148"/>
        <end position="164"/>
    </location>
</feature>
<evidence type="ECO:0000313" key="9">
    <source>
        <dbReference type="EMBL" id="ESW20423.1"/>
    </source>
</evidence>
<evidence type="ECO:0000256" key="1">
    <source>
        <dbReference type="ARBA" id="ARBA00004141"/>
    </source>
</evidence>
<dbReference type="PROSITE" id="PS50801">
    <property type="entry name" value="STAS"/>
    <property type="match status" value="1"/>
</dbReference>
<evidence type="ECO:0000256" key="2">
    <source>
        <dbReference type="ARBA" id="ARBA00008692"/>
    </source>
</evidence>
<feature type="transmembrane region" description="Helical" evidence="7">
    <location>
        <begin position="471"/>
        <end position="499"/>
    </location>
</feature>
<keyword evidence="5 7" id="KW-1133">Transmembrane helix</keyword>
<feature type="transmembrane region" description="Helical" evidence="7">
    <location>
        <begin position="176"/>
        <end position="199"/>
    </location>
</feature>
<keyword evidence="10" id="KW-1185">Reference proteome</keyword>
<dbReference type="OMA" id="MAMFERT"/>
<dbReference type="CDD" id="cd07042">
    <property type="entry name" value="STAS_SulP_like_sulfate_transporter"/>
    <property type="match status" value="1"/>
</dbReference>
<accession>V7BTR3</accession>
<evidence type="ECO:0000256" key="5">
    <source>
        <dbReference type="ARBA" id="ARBA00022989"/>
    </source>
</evidence>
<comment type="similarity">
    <text evidence="2">Belongs to the SLC26A/SulP transporter (TC 2.A.53) family.</text>
</comment>
<evidence type="ECO:0000256" key="4">
    <source>
        <dbReference type="ARBA" id="ARBA00022692"/>
    </source>
</evidence>
<feature type="transmembrane region" description="Helical" evidence="7">
    <location>
        <begin position="418"/>
        <end position="435"/>
    </location>
</feature>
<dbReference type="InterPro" id="IPR011547">
    <property type="entry name" value="SLC26A/SulP_dom"/>
</dbReference>
<dbReference type="Gramene" id="ESW20423">
    <property type="protein sequence ID" value="ESW20423"/>
    <property type="gene ID" value="PHAVU_006G207800g"/>
</dbReference>
<keyword evidence="3" id="KW-0813">Transport</keyword>
<feature type="transmembrane region" description="Helical" evidence="7">
    <location>
        <begin position="257"/>
        <end position="279"/>
    </location>
</feature>
<feature type="domain" description="STAS" evidence="8">
    <location>
        <begin position="527"/>
        <end position="650"/>
    </location>
</feature>
<dbReference type="InterPro" id="IPR036513">
    <property type="entry name" value="STAS_dom_sf"/>
</dbReference>
<feature type="transmembrane region" description="Helical" evidence="7">
    <location>
        <begin position="205"/>
        <end position="224"/>
    </location>
</feature>
<keyword evidence="4 7" id="KW-0812">Transmembrane</keyword>
<dbReference type="Pfam" id="PF00916">
    <property type="entry name" value="Sulfate_transp"/>
    <property type="match status" value="1"/>
</dbReference>
<dbReference type="AlphaFoldDB" id="V7BTR3"/>
<feature type="transmembrane region" description="Helical" evidence="7">
    <location>
        <begin position="345"/>
        <end position="366"/>
    </location>
</feature>
<dbReference type="Proteomes" id="UP000000226">
    <property type="component" value="Chromosome 6"/>
</dbReference>
<dbReference type="NCBIfam" id="TIGR00815">
    <property type="entry name" value="sulP"/>
    <property type="match status" value="1"/>
</dbReference>
<evidence type="ECO:0000256" key="6">
    <source>
        <dbReference type="ARBA" id="ARBA00023136"/>
    </source>
</evidence>
<dbReference type="OrthoDB" id="288203at2759"/>
<name>V7BTR3_PHAVU</name>
<proteinExistence type="inferred from homology"/>
<dbReference type="InterPro" id="IPR001902">
    <property type="entry name" value="SLC26A/SulP_fam"/>
</dbReference>
<dbReference type="SMR" id="V7BTR3"/>
<dbReference type="Pfam" id="PF01740">
    <property type="entry name" value="STAS"/>
    <property type="match status" value="1"/>
</dbReference>
<sequence>MSQRVSDEAAKKAMGEIISGASSRRHGDSLPNIHKVGSPPKQTLLQEIKHSVVETFFPDKPLHKFKGQSPFRVFLLCLQSLFPIFEWGRDYNLKKFRGDFISGLTIASLCIPQDIAYAKLANLEPQYALYTSFVAPLVYAFMGSSRDIAIGPVAVVSLLLGTTLSDEISDFKSHDYLRLAFTATFFAGVTQMALGVLRLGFLIDFLSHAAIVGFMAGAAITIALQQLKGLFGIKDFTKKTDIVSVMRSVFKSAHHGWNWETLVIGLAFLAFLLVTKYIAKKNKKLFWVAAISPMISVIVSTFFVFITRADKKGVAIVRHVKQGVNPASANEIFFSGKYLGAGIRIGVIAGMVALTEAVAIGRTFAAMKDYALDGNKEMMAMGAMNIAGSLTSCYVATGSFSRSAVNYMAGCKTAVSNIVMSMVLLLTLLLITPLFKYTPNAVLASIIIAAVLGLVNIEAIILLWKIDKFDFVACIGALLGVVFKSVEIGLLIAVAISFAKILLQVTRPRTAVLGKLPGTTVYRNVLQYPKATQINGMLIVRVDSAIYFSNSNYIKESILRWLSGEEAQRVKSGLSRIEYVTVEMSPVIDIDTSGIHAFEELFKSLQKRKVQLILANPGPIVIEKLCASKLTDLIGEDKIFLTVADAVSTFGPKGEGEV</sequence>
<dbReference type="Gene3D" id="3.30.750.24">
    <property type="entry name" value="STAS domain"/>
    <property type="match status" value="1"/>
</dbReference>
<comment type="subcellular location">
    <subcellularLocation>
        <location evidence="1">Membrane</location>
        <topology evidence="1">Multi-pass membrane protein</topology>
    </subcellularLocation>
</comment>
<dbReference type="InterPro" id="IPR002645">
    <property type="entry name" value="STAS_dom"/>
</dbReference>
<protein>
    <recommendedName>
        <fullName evidence="8">STAS domain-containing protein</fullName>
    </recommendedName>
</protein>
<feature type="transmembrane region" description="Helical" evidence="7">
    <location>
        <begin position="378"/>
        <end position="397"/>
    </location>
</feature>
<feature type="transmembrane region" description="Helical" evidence="7">
    <location>
        <begin position="441"/>
        <end position="464"/>
    </location>
</feature>